<evidence type="ECO:0000313" key="2">
    <source>
        <dbReference type="EMBL" id="PXW86720.1"/>
    </source>
</evidence>
<dbReference type="EMBL" id="QJJR01000019">
    <property type="protein sequence ID" value="PXW86720.1"/>
    <property type="molecule type" value="Genomic_DNA"/>
</dbReference>
<sequence>MVEAFLDFALGPYGRAVGRWYFENQGILNTIVVLVAMGSLFLKYKKTAHVTQE</sequence>
<evidence type="ECO:0000313" key="3">
    <source>
        <dbReference type="Proteomes" id="UP000247922"/>
    </source>
</evidence>
<organism evidence="2 3">
    <name type="scientific">Streptohalobacillus salinus</name>
    <dbReference type="NCBI Taxonomy" id="621096"/>
    <lineage>
        <taxon>Bacteria</taxon>
        <taxon>Bacillati</taxon>
        <taxon>Bacillota</taxon>
        <taxon>Bacilli</taxon>
        <taxon>Bacillales</taxon>
        <taxon>Bacillaceae</taxon>
        <taxon>Streptohalobacillus</taxon>
    </lineage>
</organism>
<dbReference type="Proteomes" id="UP000247922">
    <property type="component" value="Unassembled WGS sequence"/>
</dbReference>
<comment type="caution">
    <text evidence="2">The sequence shown here is derived from an EMBL/GenBank/DDBJ whole genome shotgun (WGS) entry which is preliminary data.</text>
</comment>
<keyword evidence="1" id="KW-0812">Transmembrane</keyword>
<accession>A0A2V3VYN1</accession>
<dbReference type="AlphaFoldDB" id="A0A2V3VYN1"/>
<keyword evidence="1" id="KW-0472">Membrane</keyword>
<evidence type="ECO:0000256" key="1">
    <source>
        <dbReference type="SAM" id="Phobius"/>
    </source>
</evidence>
<feature type="transmembrane region" description="Helical" evidence="1">
    <location>
        <begin position="20"/>
        <end position="42"/>
    </location>
</feature>
<dbReference type="RefSeq" id="WP_170114398.1">
    <property type="nucleotide sequence ID" value="NZ_QJJR01000019.1"/>
</dbReference>
<protein>
    <submittedName>
        <fullName evidence="2">Uncharacterized protein</fullName>
    </submittedName>
</protein>
<gene>
    <name evidence="2" type="ORF">DES38_11916</name>
</gene>
<reference evidence="2 3" key="1">
    <citation type="submission" date="2018-05" db="EMBL/GenBank/DDBJ databases">
        <title>Genomic Encyclopedia of Type Strains, Phase IV (KMG-IV): sequencing the most valuable type-strain genomes for metagenomic binning, comparative biology and taxonomic classification.</title>
        <authorList>
            <person name="Goeker M."/>
        </authorList>
    </citation>
    <scope>NUCLEOTIDE SEQUENCE [LARGE SCALE GENOMIC DNA]</scope>
    <source>
        <strain evidence="2 3">DSM 22440</strain>
    </source>
</reference>
<proteinExistence type="predicted"/>
<name>A0A2V3VYN1_9BACI</name>
<keyword evidence="3" id="KW-1185">Reference proteome</keyword>
<keyword evidence="1" id="KW-1133">Transmembrane helix</keyword>